<dbReference type="Proteomes" id="UP001189429">
    <property type="component" value="Unassembled WGS sequence"/>
</dbReference>
<sequence length="90" mass="10072">APGDPVLRNRRRWPGRQQLLRGPSQYGHPDVREEVHLHRLQGEAAETPPRGHPRPDRADHCAHGDLPARRHPPACLLHGLVHGQLRLGPA</sequence>
<feature type="non-terminal residue" evidence="2">
    <location>
        <position position="1"/>
    </location>
</feature>
<evidence type="ECO:0000313" key="3">
    <source>
        <dbReference type="Proteomes" id="UP001189429"/>
    </source>
</evidence>
<protein>
    <submittedName>
        <fullName evidence="2">Uncharacterized protein</fullName>
    </submittedName>
</protein>
<gene>
    <name evidence="2" type="ORF">PCOR1329_LOCUS3615</name>
</gene>
<feature type="compositionally biased region" description="Basic and acidic residues" evidence="1">
    <location>
        <begin position="29"/>
        <end position="41"/>
    </location>
</feature>
<dbReference type="EMBL" id="CAUYUJ010000927">
    <property type="protein sequence ID" value="CAK0793266.1"/>
    <property type="molecule type" value="Genomic_DNA"/>
</dbReference>
<feature type="region of interest" description="Disordered" evidence="1">
    <location>
        <begin position="1"/>
        <end position="65"/>
    </location>
</feature>
<name>A0ABN9PKS4_9DINO</name>
<evidence type="ECO:0000256" key="1">
    <source>
        <dbReference type="SAM" id="MobiDB-lite"/>
    </source>
</evidence>
<feature type="non-terminal residue" evidence="2">
    <location>
        <position position="90"/>
    </location>
</feature>
<organism evidence="2 3">
    <name type="scientific">Prorocentrum cordatum</name>
    <dbReference type="NCBI Taxonomy" id="2364126"/>
    <lineage>
        <taxon>Eukaryota</taxon>
        <taxon>Sar</taxon>
        <taxon>Alveolata</taxon>
        <taxon>Dinophyceae</taxon>
        <taxon>Prorocentrales</taxon>
        <taxon>Prorocentraceae</taxon>
        <taxon>Prorocentrum</taxon>
    </lineage>
</organism>
<accession>A0ABN9PKS4</accession>
<feature type="compositionally biased region" description="Basic and acidic residues" evidence="1">
    <location>
        <begin position="53"/>
        <end position="65"/>
    </location>
</feature>
<evidence type="ECO:0000313" key="2">
    <source>
        <dbReference type="EMBL" id="CAK0793266.1"/>
    </source>
</evidence>
<proteinExistence type="predicted"/>
<reference evidence="2" key="1">
    <citation type="submission" date="2023-10" db="EMBL/GenBank/DDBJ databases">
        <authorList>
            <person name="Chen Y."/>
            <person name="Shah S."/>
            <person name="Dougan E. K."/>
            <person name="Thang M."/>
            <person name="Chan C."/>
        </authorList>
    </citation>
    <scope>NUCLEOTIDE SEQUENCE [LARGE SCALE GENOMIC DNA]</scope>
</reference>
<keyword evidence="3" id="KW-1185">Reference proteome</keyword>
<comment type="caution">
    <text evidence="2">The sequence shown here is derived from an EMBL/GenBank/DDBJ whole genome shotgun (WGS) entry which is preliminary data.</text>
</comment>